<keyword evidence="4" id="KW-1185">Reference proteome</keyword>
<dbReference type="Gene3D" id="3.40.50.1820">
    <property type="entry name" value="alpha/beta hydrolase"/>
    <property type="match status" value="1"/>
</dbReference>
<reference evidence="3" key="1">
    <citation type="journal article" date="2019" name="Microbiol. Resour. Announc.">
        <title>Draft Genomic Sequences of Streptomyces misionensis and Streptomyces albidoflavus, bacteria applied for phytopathogen biocontrol.</title>
        <authorList>
            <person name="Pylro V."/>
            <person name="Dias A."/>
            <person name="Andreote F."/>
            <person name="Varani A."/>
            <person name="Andreote C."/>
            <person name="Bernardo E."/>
            <person name="Martins T."/>
        </authorList>
    </citation>
    <scope>NUCLEOTIDE SEQUENCE [LARGE SCALE GENOMIC DNA]</scope>
    <source>
        <strain evidence="3">66</strain>
    </source>
</reference>
<dbReference type="InterPro" id="IPR012223">
    <property type="entry name" value="TEII"/>
</dbReference>
<evidence type="ECO:0000313" key="4">
    <source>
        <dbReference type="Proteomes" id="UP000320481"/>
    </source>
</evidence>
<evidence type="ECO:0000259" key="2">
    <source>
        <dbReference type="Pfam" id="PF00975"/>
    </source>
</evidence>
<dbReference type="Proteomes" id="UP000320481">
    <property type="component" value="Unassembled WGS sequence"/>
</dbReference>
<dbReference type="RefSeq" id="WP_146468478.1">
    <property type="nucleotide sequence ID" value="NZ_VOGW01000183.1"/>
</dbReference>
<dbReference type="GO" id="GO:0008610">
    <property type="term" value="P:lipid biosynthetic process"/>
    <property type="evidence" value="ECO:0007669"/>
    <property type="project" value="TreeGrafter"/>
</dbReference>
<dbReference type="PANTHER" id="PTHR11487">
    <property type="entry name" value="THIOESTERASE"/>
    <property type="match status" value="1"/>
</dbReference>
<comment type="similarity">
    <text evidence="1">Belongs to the thioesterase family.</text>
</comment>
<evidence type="ECO:0000256" key="1">
    <source>
        <dbReference type="ARBA" id="ARBA00007169"/>
    </source>
</evidence>
<dbReference type="InterPro" id="IPR029058">
    <property type="entry name" value="AB_hydrolase_fold"/>
</dbReference>
<dbReference type="InterPro" id="IPR001031">
    <property type="entry name" value="Thioesterase"/>
</dbReference>
<gene>
    <name evidence="3" type="ORF">FRZ03_31490</name>
</gene>
<dbReference type="Pfam" id="PF00975">
    <property type="entry name" value="Thioesterase"/>
    <property type="match status" value="1"/>
</dbReference>
<name>A0A5C6IX83_9ACTN</name>
<dbReference type="EMBL" id="VOGW01000183">
    <property type="protein sequence ID" value="TWV33142.1"/>
    <property type="molecule type" value="Genomic_DNA"/>
</dbReference>
<feature type="domain" description="Thioesterase" evidence="2">
    <location>
        <begin position="24"/>
        <end position="241"/>
    </location>
</feature>
<dbReference type="AlphaFoldDB" id="A0A5C6IX83"/>
<evidence type="ECO:0000313" key="3">
    <source>
        <dbReference type="EMBL" id="TWV33142.1"/>
    </source>
</evidence>
<dbReference type="SUPFAM" id="SSF53474">
    <property type="entry name" value="alpha/beta-Hydrolases"/>
    <property type="match status" value="1"/>
</dbReference>
<dbReference type="PANTHER" id="PTHR11487:SF0">
    <property type="entry name" value="S-ACYL FATTY ACID SYNTHASE THIOESTERASE, MEDIUM CHAIN"/>
    <property type="match status" value="1"/>
</dbReference>
<accession>A0A5C6IX83</accession>
<protein>
    <submittedName>
        <fullName evidence="3">Thioesterase</fullName>
    </submittedName>
</protein>
<proteinExistence type="inferred from homology"/>
<organism evidence="3 4">
    <name type="scientific">Streptomyces misionensis</name>
    <dbReference type="NCBI Taxonomy" id="67331"/>
    <lineage>
        <taxon>Bacteria</taxon>
        <taxon>Bacillati</taxon>
        <taxon>Actinomycetota</taxon>
        <taxon>Actinomycetes</taxon>
        <taxon>Kitasatosporales</taxon>
        <taxon>Streptomycetaceae</taxon>
        <taxon>Streptomyces</taxon>
    </lineage>
</organism>
<comment type="caution">
    <text evidence="3">The sequence shown here is derived from an EMBL/GenBank/DDBJ whole genome shotgun (WGS) entry which is preliminary data.</text>
</comment>
<sequence length="267" mass="29069">MADPTERNSAWIRRYHPRSDSDVRLVCLPHAGGSASFYHPVSAAMPPSVDVVALQYPGRQDRRAEPCATSIAELADEAVAELLPWADRPLLFFGHSLGATLGFEIARRLENDHGIVLGGLFVSARRAPSRVRVETVHLRDDQGVLAEIRRLNGTDAGLLTDPEVQRMVLPAIRADYRAIETYRYEPGPKLRCPVVCLIGDDDPKVTLDEARAWAKHTEGPFTLRAFAGGHFYLSAHQAPIVGLIAGHAATAVSPNTPYPTVQGPTTA</sequence>